<comment type="caution">
    <text evidence="2">The sequence shown here is derived from an EMBL/GenBank/DDBJ whole genome shotgun (WGS) entry which is preliminary data.</text>
</comment>
<dbReference type="AlphaFoldDB" id="A0A3D9LCX1"/>
<accession>A0A3D9LCX1</accession>
<dbReference type="Pfam" id="PF19888">
    <property type="entry name" value="DUF6361"/>
    <property type="match status" value="1"/>
</dbReference>
<sequence length="413" mass="46716">MTSTFGWLAIDPKQRRRMMEAVDQFRDETTLDDLGFGAIRDAFSNTLFPGVSSIQTRLRYVLFIPWLLQEASHRDTVGRMQSQFREAEFRLITALQSGKETVGVIGRDAGRTLQRLPSEIYWVAIGRWGLVESGFSARRYFERELLRREELKATPRADDPDVPIRLTPTGLDPRLPPPPEHLLRETTFALRPEDARYLREAITRTAAGSLFAHLVTHRPENWTDETNQPAGVGDPAIRQGLPPELEALVDRATKFALYAQGANLLYNLLVAEATHKTDQHGSALEEVYTQRLGEWFTEVQDVKPLHARDRELIWQTVIHSGRRLSATTKDFVGTWADAVANARAAADLIGNHQLRCKIVGREREKKGPRARLTPGNQLALDAWGGASGTGRFDYLWTNARRHLQDLYDAEETA</sequence>
<feature type="region of interest" description="Disordered" evidence="1">
    <location>
        <begin position="156"/>
        <end position="181"/>
    </location>
</feature>
<dbReference type="EMBL" id="QREH01000001">
    <property type="protein sequence ID" value="REE04249.1"/>
    <property type="molecule type" value="Genomic_DNA"/>
</dbReference>
<keyword evidence="3" id="KW-1185">Reference proteome</keyword>
<dbReference type="Proteomes" id="UP000256727">
    <property type="component" value="Unassembled WGS sequence"/>
</dbReference>
<gene>
    <name evidence="2" type="ORF">C8E99_2077</name>
</gene>
<proteinExistence type="predicted"/>
<dbReference type="OrthoDB" id="1825624at2"/>
<reference evidence="2 3" key="1">
    <citation type="submission" date="2018-07" db="EMBL/GenBank/DDBJ databases">
        <title>Sequencing the genomes of 1000 actinobacteria strains.</title>
        <authorList>
            <person name="Klenk H.-P."/>
        </authorList>
    </citation>
    <scope>NUCLEOTIDE SEQUENCE [LARGE SCALE GENOMIC DNA]</scope>
    <source>
        <strain evidence="2 3">DSM 14442</strain>
    </source>
</reference>
<evidence type="ECO:0000313" key="2">
    <source>
        <dbReference type="EMBL" id="REE04249.1"/>
    </source>
</evidence>
<name>A0A3D9LCX1_9MICC</name>
<protein>
    <submittedName>
        <fullName evidence="2">Uncharacterized protein</fullName>
    </submittedName>
</protein>
<organism evidence="2 3">
    <name type="scientific">Citricoccus muralis</name>
    <dbReference type="NCBI Taxonomy" id="169134"/>
    <lineage>
        <taxon>Bacteria</taxon>
        <taxon>Bacillati</taxon>
        <taxon>Actinomycetota</taxon>
        <taxon>Actinomycetes</taxon>
        <taxon>Micrococcales</taxon>
        <taxon>Micrococcaceae</taxon>
        <taxon>Citricoccus</taxon>
    </lineage>
</organism>
<evidence type="ECO:0000313" key="3">
    <source>
        <dbReference type="Proteomes" id="UP000256727"/>
    </source>
</evidence>
<dbReference type="InterPro" id="IPR045941">
    <property type="entry name" value="DUF6361"/>
</dbReference>
<evidence type="ECO:0000256" key="1">
    <source>
        <dbReference type="SAM" id="MobiDB-lite"/>
    </source>
</evidence>
<dbReference type="RefSeq" id="WP_115932219.1">
    <property type="nucleotide sequence ID" value="NZ_QREH01000001.1"/>
</dbReference>